<organism evidence="1">
    <name type="scientific">marine sediment metagenome</name>
    <dbReference type="NCBI Taxonomy" id="412755"/>
    <lineage>
        <taxon>unclassified sequences</taxon>
        <taxon>metagenomes</taxon>
        <taxon>ecological metagenomes</taxon>
    </lineage>
</organism>
<dbReference type="AlphaFoldDB" id="A0A0F9JH15"/>
<feature type="non-terminal residue" evidence="1">
    <location>
        <position position="75"/>
    </location>
</feature>
<dbReference type="EMBL" id="LAZR01010094">
    <property type="protein sequence ID" value="KKM68853.1"/>
    <property type="molecule type" value="Genomic_DNA"/>
</dbReference>
<reference evidence="1" key="1">
    <citation type="journal article" date="2015" name="Nature">
        <title>Complex archaea that bridge the gap between prokaryotes and eukaryotes.</title>
        <authorList>
            <person name="Spang A."/>
            <person name="Saw J.H."/>
            <person name="Jorgensen S.L."/>
            <person name="Zaremba-Niedzwiedzka K."/>
            <person name="Martijn J."/>
            <person name="Lind A.E."/>
            <person name="van Eijk R."/>
            <person name="Schleper C."/>
            <person name="Guy L."/>
            <person name="Ettema T.J."/>
        </authorList>
    </citation>
    <scope>NUCLEOTIDE SEQUENCE</scope>
</reference>
<sequence>MGAEGSKQLLRQLINVWKIKRNANPAYIIYLMEKIFLVLEDTYSVGTMTELQEAIDAIGTGAGTIFIEAGEYEIT</sequence>
<gene>
    <name evidence="1" type="ORF">LCGC14_1456670</name>
</gene>
<protein>
    <submittedName>
        <fullName evidence="1">Uncharacterized protein</fullName>
    </submittedName>
</protein>
<evidence type="ECO:0000313" key="1">
    <source>
        <dbReference type="EMBL" id="KKM68853.1"/>
    </source>
</evidence>
<name>A0A0F9JH15_9ZZZZ</name>
<comment type="caution">
    <text evidence="1">The sequence shown here is derived from an EMBL/GenBank/DDBJ whole genome shotgun (WGS) entry which is preliminary data.</text>
</comment>
<accession>A0A0F9JH15</accession>
<proteinExistence type="predicted"/>